<reference evidence="1" key="2">
    <citation type="journal article" date="2021" name="Genome Biol. Evol.">
        <title>Developing a high-quality reference genome for a parasitic bivalve with doubly uniparental inheritance (Bivalvia: Unionida).</title>
        <authorList>
            <person name="Smith C.H."/>
        </authorList>
    </citation>
    <scope>NUCLEOTIDE SEQUENCE</scope>
    <source>
        <strain evidence="1">CHS0354</strain>
        <tissue evidence="1">Mantle</tissue>
    </source>
</reference>
<dbReference type="Proteomes" id="UP001195483">
    <property type="component" value="Unassembled WGS sequence"/>
</dbReference>
<evidence type="ECO:0000313" key="1">
    <source>
        <dbReference type="EMBL" id="KAK3591416.1"/>
    </source>
</evidence>
<organism evidence="1 2">
    <name type="scientific">Potamilus streckersoni</name>
    <dbReference type="NCBI Taxonomy" id="2493646"/>
    <lineage>
        <taxon>Eukaryota</taxon>
        <taxon>Metazoa</taxon>
        <taxon>Spiralia</taxon>
        <taxon>Lophotrochozoa</taxon>
        <taxon>Mollusca</taxon>
        <taxon>Bivalvia</taxon>
        <taxon>Autobranchia</taxon>
        <taxon>Heteroconchia</taxon>
        <taxon>Palaeoheterodonta</taxon>
        <taxon>Unionida</taxon>
        <taxon>Unionoidea</taxon>
        <taxon>Unionidae</taxon>
        <taxon>Ambleminae</taxon>
        <taxon>Lampsilini</taxon>
        <taxon>Potamilus</taxon>
    </lineage>
</organism>
<protein>
    <submittedName>
        <fullName evidence="1">Uncharacterized protein</fullName>
    </submittedName>
</protein>
<accession>A0AAE0SGR3</accession>
<dbReference type="AlphaFoldDB" id="A0AAE0SGR3"/>
<name>A0AAE0SGR3_9BIVA</name>
<dbReference type="EMBL" id="JAEAOA010000378">
    <property type="protein sequence ID" value="KAK3591416.1"/>
    <property type="molecule type" value="Genomic_DNA"/>
</dbReference>
<keyword evidence="2" id="KW-1185">Reference proteome</keyword>
<evidence type="ECO:0000313" key="2">
    <source>
        <dbReference type="Proteomes" id="UP001195483"/>
    </source>
</evidence>
<sequence length="98" mass="11561">MDHKMKHHGYVNFFAFHRTDNLPPSTTTSHRVKMAWFHLTTETKRQAELIDAKTCLWFDDCCFVTGGSEVHGFELFPTNTWKPESWSSKMETKYENDD</sequence>
<proteinExistence type="predicted"/>
<comment type="caution">
    <text evidence="1">The sequence shown here is derived from an EMBL/GenBank/DDBJ whole genome shotgun (WGS) entry which is preliminary data.</text>
</comment>
<reference evidence="1" key="1">
    <citation type="journal article" date="2021" name="Genome Biol. Evol.">
        <title>A High-Quality Reference Genome for a Parasitic Bivalve with Doubly Uniparental Inheritance (Bivalvia: Unionida).</title>
        <authorList>
            <person name="Smith C.H."/>
        </authorList>
    </citation>
    <scope>NUCLEOTIDE SEQUENCE</scope>
    <source>
        <strain evidence="1">CHS0354</strain>
    </source>
</reference>
<reference evidence="1" key="3">
    <citation type="submission" date="2023-05" db="EMBL/GenBank/DDBJ databases">
        <authorList>
            <person name="Smith C.H."/>
        </authorList>
    </citation>
    <scope>NUCLEOTIDE SEQUENCE</scope>
    <source>
        <strain evidence="1">CHS0354</strain>
        <tissue evidence="1">Mantle</tissue>
    </source>
</reference>
<gene>
    <name evidence="1" type="ORF">CHS0354_005343</name>
</gene>